<sequence length="525" mass="55240">MRDFHFPGRSEVFASNGMCATSHPLGAAVGIDILKRGGSAMDAAIAGAFVLGICEPQMTGIGGDLFALISPANSNKIHAYNGSGRAPAAASAENLRAQGHETVPLFGADAVTIPTAMHAFAEMSEKWGKLGLDVLLAPTIHYAQEGVPVAPRVAFDWLDASKALQGAGKTHYLINGKVPKAGEIFRAPGQAEVLKRVAKDGVKAFYEGEIAEDMLNALNTLGGVHTASDFANVSSNETTPVSGTYKGTELFEHPPNGQGATAILLLNILKHFDIAAMDPFGTQRAHIEAEATKLAYDARNRFLADPDHTTKLDHMLAPETAEKLAALIDPKRAMPSAAALSEAVHKDTIYITAVDRDGMSVSLIYSIFHGFGSGIASEKFGILLQNRGAGFTLEQGHPNELGAGKRPMHTIIPGMLAENGIPTMPFGVMGGAYQPNGHARFLSNLNDFGMDAQSAIDAPRAFADGGVLKIEKGYSEQVRAELTDLGHKIEVPNGPIGGAQSIKISENGVLIGASDPRKDGCALGY</sequence>
<dbReference type="PANTHER" id="PTHR43881">
    <property type="entry name" value="GAMMA-GLUTAMYLTRANSPEPTIDASE (AFU_ORTHOLOGUE AFUA_4G13580)"/>
    <property type="match status" value="1"/>
</dbReference>
<keyword evidence="1" id="KW-0808">Transferase</keyword>
<accession>A0A1L9NWX7</accession>
<dbReference type="RefSeq" id="WP_072630518.1">
    <property type="nucleotide sequence ID" value="NZ_MLCB01000130.1"/>
</dbReference>
<dbReference type="Pfam" id="PF01019">
    <property type="entry name" value="G_glu_transpept"/>
    <property type="match status" value="1"/>
</dbReference>
<dbReference type="Gene3D" id="1.10.246.130">
    <property type="match status" value="1"/>
</dbReference>
<dbReference type="Proteomes" id="UP000184514">
    <property type="component" value="Unassembled WGS sequence"/>
</dbReference>
<protein>
    <submittedName>
        <fullName evidence="1">Putative gamma-glutamyltransferase YwrD</fullName>
        <ecNumber evidence="1">2.3.2.2</ecNumber>
        <ecNumber evidence="1">3.4.19.13</ecNumber>
    </submittedName>
</protein>
<keyword evidence="2" id="KW-1185">Reference proteome</keyword>
<keyword evidence="1" id="KW-0378">Hydrolase</keyword>
<evidence type="ECO:0000313" key="2">
    <source>
        <dbReference type="Proteomes" id="UP000184514"/>
    </source>
</evidence>
<dbReference type="PANTHER" id="PTHR43881:SF1">
    <property type="entry name" value="GAMMA-GLUTAMYLTRANSPEPTIDASE (AFU_ORTHOLOGUE AFUA_4G13580)"/>
    <property type="match status" value="1"/>
</dbReference>
<organism evidence="1 2">
    <name type="scientific">Planktotalea frisia</name>
    <dbReference type="NCBI Taxonomy" id="696762"/>
    <lineage>
        <taxon>Bacteria</taxon>
        <taxon>Pseudomonadati</taxon>
        <taxon>Pseudomonadota</taxon>
        <taxon>Alphaproteobacteria</taxon>
        <taxon>Rhodobacterales</taxon>
        <taxon>Paracoccaceae</taxon>
        <taxon>Planktotalea</taxon>
    </lineage>
</organism>
<dbReference type="InterPro" id="IPR043138">
    <property type="entry name" value="GGT_lsub"/>
</dbReference>
<dbReference type="InterPro" id="IPR052896">
    <property type="entry name" value="GGT-like_enzyme"/>
</dbReference>
<comment type="caution">
    <text evidence="1">The sequence shown here is derived from an EMBL/GenBank/DDBJ whole genome shotgun (WGS) entry which is preliminary data.</text>
</comment>
<dbReference type="PRINTS" id="PR01210">
    <property type="entry name" value="GGTRANSPTASE"/>
</dbReference>
<dbReference type="InterPro" id="IPR029055">
    <property type="entry name" value="Ntn_hydrolases_N"/>
</dbReference>
<dbReference type="OrthoDB" id="9781342at2"/>
<dbReference type="InterPro" id="IPR043137">
    <property type="entry name" value="GGT_ssub_C"/>
</dbReference>
<gene>
    <name evidence="1" type="primary">ywrD_2</name>
    <name evidence="1" type="ORF">PFRI_19520</name>
</gene>
<dbReference type="EC" id="2.3.2.2" evidence="1"/>
<dbReference type="AlphaFoldDB" id="A0A1L9NWX7"/>
<dbReference type="GO" id="GO:0036374">
    <property type="term" value="F:glutathione hydrolase activity"/>
    <property type="evidence" value="ECO:0007669"/>
    <property type="project" value="UniProtKB-EC"/>
</dbReference>
<dbReference type="SUPFAM" id="SSF56235">
    <property type="entry name" value="N-terminal nucleophile aminohydrolases (Ntn hydrolases)"/>
    <property type="match status" value="1"/>
</dbReference>
<dbReference type="EMBL" id="MLCB01000130">
    <property type="protein sequence ID" value="OJI93805.1"/>
    <property type="molecule type" value="Genomic_DNA"/>
</dbReference>
<dbReference type="STRING" id="696762.PFRI_19520"/>
<dbReference type="EC" id="3.4.19.13" evidence="1"/>
<keyword evidence="1" id="KW-0012">Acyltransferase</keyword>
<dbReference type="Gene3D" id="3.60.20.40">
    <property type="match status" value="1"/>
</dbReference>
<evidence type="ECO:0000313" key="1">
    <source>
        <dbReference type="EMBL" id="OJI93805.1"/>
    </source>
</evidence>
<proteinExistence type="predicted"/>
<dbReference type="GO" id="GO:0103068">
    <property type="term" value="F:leukotriene C4 gamma-glutamyl transferase activity"/>
    <property type="evidence" value="ECO:0007669"/>
    <property type="project" value="UniProtKB-EC"/>
</dbReference>
<reference evidence="1 2" key="1">
    <citation type="submission" date="2016-10" db="EMBL/GenBank/DDBJ databases">
        <title>Genome sequence of Planktotalea frisia SH6-1.</title>
        <authorList>
            <person name="Poehlein A."/>
            <person name="Bakenhus I."/>
            <person name="Voget S."/>
            <person name="Brinkhoff T."/>
            <person name="Simon M."/>
        </authorList>
    </citation>
    <scope>NUCLEOTIDE SEQUENCE [LARGE SCALE GENOMIC DNA]</scope>
    <source>
        <strain evidence="1 2">SH6-1</strain>
    </source>
</reference>
<name>A0A1L9NWX7_9RHOB</name>